<dbReference type="HOGENOM" id="CLU_032465_0_0_5"/>
<dbReference type="InterPro" id="IPR006094">
    <property type="entry name" value="Oxid_FAD_bind_N"/>
</dbReference>
<dbReference type="RefSeq" id="WP_043868911.1">
    <property type="nucleotide sequence ID" value="NZ_CP004393.1"/>
</dbReference>
<dbReference type="InterPro" id="IPR016169">
    <property type="entry name" value="FAD-bd_PCMH_sub2"/>
</dbReference>
<organism evidence="3 4">
    <name type="scientific">Celeribacter indicus</name>
    <dbReference type="NCBI Taxonomy" id="1208324"/>
    <lineage>
        <taxon>Bacteria</taxon>
        <taxon>Pseudomonadati</taxon>
        <taxon>Pseudomonadota</taxon>
        <taxon>Alphaproteobacteria</taxon>
        <taxon>Rhodobacterales</taxon>
        <taxon>Roseobacteraceae</taxon>
        <taxon>Celeribacter</taxon>
    </lineage>
</organism>
<dbReference type="AlphaFoldDB" id="A0A0B5DXT6"/>
<evidence type="ECO:0000259" key="2">
    <source>
        <dbReference type="PROSITE" id="PS51387"/>
    </source>
</evidence>
<sequence>MPWTDRRQTGWGRALSATGQIARPERQTALARLMADTPAPAVGMRRSYGDAALNHGGRACDMTRLDRILDFDPETGIVEVEAGLPIGDLCRAFAGRGWIPPVMPGTGFATVGGCIANDVHGKNHHVMGSFGQHVTEIVLLQGPRRRRITPRSGALWRATLGGLGQTGAIATAKIRLMPCTGDAMVLSERRMPDLDAFLHALDDSRSDYTVGWIDAAATGARLGRGILEEGEIAAGLLPRKPRRGTASVPCDAPGWALSAPVVRGFNTLYYHRIPTQGRTGVKPLDGPFFPLDRIRDWNRLYGKAGFYQFQCVLPPARAEVLRQMLERIGGSGRASPLAVLKKMGAGSGGYLSFPMEGYTLAVDVPNRPGAADLLSELTDMTADAGGRIYFAKDGIATAGQVAGMYPERDKWREAVEKADPERLYETDLVRRLGLRDPERTA</sequence>
<protein>
    <submittedName>
        <fullName evidence="3">FAD linked oxidase domain-containing protein</fullName>
    </submittedName>
</protein>
<name>A0A0B5DXT6_9RHOB</name>
<keyword evidence="4" id="KW-1185">Reference proteome</keyword>
<gene>
    <name evidence="3" type="ORF">P73_1220</name>
</gene>
<dbReference type="GO" id="GO:0016899">
    <property type="term" value="F:oxidoreductase activity, acting on the CH-OH group of donors, oxygen as acceptor"/>
    <property type="evidence" value="ECO:0007669"/>
    <property type="project" value="InterPro"/>
</dbReference>
<dbReference type="InterPro" id="IPR036318">
    <property type="entry name" value="FAD-bd_PCMH-like_sf"/>
</dbReference>
<evidence type="ECO:0000313" key="3">
    <source>
        <dbReference type="EMBL" id="AJE45935.1"/>
    </source>
</evidence>
<dbReference type="GO" id="GO:0071949">
    <property type="term" value="F:FAD binding"/>
    <property type="evidence" value="ECO:0007669"/>
    <property type="project" value="InterPro"/>
</dbReference>
<dbReference type="STRING" id="1208324.P73_1220"/>
<dbReference type="OrthoDB" id="143770at2"/>
<dbReference type="PROSITE" id="PS51387">
    <property type="entry name" value="FAD_PCMH"/>
    <property type="match status" value="1"/>
</dbReference>
<dbReference type="PANTHER" id="PTHR43762">
    <property type="entry name" value="L-GULONOLACTONE OXIDASE"/>
    <property type="match status" value="1"/>
</dbReference>
<evidence type="ECO:0000256" key="1">
    <source>
        <dbReference type="ARBA" id="ARBA00022827"/>
    </source>
</evidence>
<keyword evidence="1" id="KW-0274">FAD</keyword>
<keyword evidence="1" id="KW-0285">Flavoprotein</keyword>
<dbReference type="Proteomes" id="UP000031521">
    <property type="component" value="Chromosome"/>
</dbReference>
<dbReference type="SUPFAM" id="SSF56176">
    <property type="entry name" value="FAD-binding/transporter-associated domain-like"/>
    <property type="match status" value="1"/>
</dbReference>
<dbReference type="KEGG" id="cid:P73_1220"/>
<dbReference type="InterPro" id="IPR016166">
    <property type="entry name" value="FAD-bd_PCMH"/>
</dbReference>
<dbReference type="InterPro" id="IPR010031">
    <property type="entry name" value="FAD_lactone_oxidase-like"/>
</dbReference>
<accession>A0A0B5DXT6</accession>
<dbReference type="EMBL" id="CP004393">
    <property type="protein sequence ID" value="AJE45935.1"/>
    <property type="molecule type" value="Genomic_DNA"/>
</dbReference>
<feature type="domain" description="FAD-binding PCMH-type" evidence="2">
    <location>
        <begin position="13"/>
        <end position="179"/>
    </location>
</feature>
<dbReference type="Gene3D" id="3.30.465.10">
    <property type="match status" value="1"/>
</dbReference>
<proteinExistence type="predicted"/>
<evidence type="ECO:0000313" key="4">
    <source>
        <dbReference type="Proteomes" id="UP000031521"/>
    </source>
</evidence>
<reference evidence="3 4" key="1">
    <citation type="journal article" date="2014" name="Int. J. Syst. Evol. Microbiol.">
        <title>Celeribacter indicus sp. nov., a polycyclic aromatic hydrocarbon-degrading bacterium from deep-sea sediment and reclassification of Huaishuia halophila as Celeribacter halophilus comb. nov.</title>
        <authorList>
            <person name="Lai Q."/>
            <person name="Cao J."/>
            <person name="Yuan J."/>
            <person name="Li F."/>
            <person name="Shao Z."/>
        </authorList>
    </citation>
    <scope>NUCLEOTIDE SEQUENCE [LARGE SCALE GENOMIC DNA]</scope>
    <source>
        <strain evidence="3">P73</strain>
    </source>
</reference>
<dbReference type="PANTHER" id="PTHR43762:SF1">
    <property type="entry name" value="D-ARABINONO-1,4-LACTONE OXIDASE"/>
    <property type="match status" value="1"/>
</dbReference>
<dbReference type="Pfam" id="PF01565">
    <property type="entry name" value="FAD_binding_4"/>
    <property type="match status" value="1"/>
</dbReference>